<reference evidence="4 5" key="1">
    <citation type="submission" date="2020-12" db="EMBL/GenBank/DDBJ databases">
        <title>Identification and biosynthesis of polyene macrolides produced by Streptomyces alfalfae Men-myco-93-63.</title>
        <authorList>
            <person name="Liu D."/>
            <person name="Li Y."/>
            <person name="Liu L."/>
            <person name="Han X."/>
            <person name="Shen F."/>
        </authorList>
    </citation>
    <scope>NUCLEOTIDE SEQUENCE [LARGE SCALE GENOMIC DNA]</scope>
    <source>
        <strain evidence="4 5">Men-myco-93-63</strain>
    </source>
</reference>
<name>A0A7T4PLJ5_9ACTN</name>
<gene>
    <name evidence="4" type="ORF">I8755_31385</name>
</gene>
<dbReference type="SUPFAM" id="SSF53474">
    <property type="entry name" value="alpha/beta-Hydrolases"/>
    <property type="match status" value="1"/>
</dbReference>
<dbReference type="Gene3D" id="3.40.50.1820">
    <property type="entry name" value="alpha/beta hydrolase"/>
    <property type="match status" value="1"/>
</dbReference>
<dbReference type="InterPro" id="IPR010941">
    <property type="entry name" value="PhaC_N"/>
</dbReference>
<dbReference type="Pfam" id="PF07167">
    <property type="entry name" value="PhaC_N"/>
    <property type="match status" value="1"/>
</dbReference>
<sequence length="463" mass="50666">MVQELVEAIPVHPNDRQILRFLLGEMVDAAAPPNFFLGNPAALRRAWSTRGRSLLRGAVQLAEDLTGNLGMPQMVDGDRFVKGRDLATSAGSVVFRNDLMELIQYRPRTETVHSIPLLFSPPWVNKYYVADLAPGRSIVESVLDRGHTVFVISYRNPGQAMRETGADDYLLSGLLPALEVIAEITGAEEVNIAGACLGGLLALMLAAWLPPRHVPGLASVTAFNTIADFTDFTQLTQGGLLGPLLSKYGVAALEAVTAQSGYLSGRALDAALRFLRANEFVWQPAASRWLEGRSPFAMDVLAWNADAINVTHRTQQYVMHELWMKNAFARGTAILAGRPVRPDRIRQDVFLSAAADDHIVPWPAAYRTTALLPGDVRFVLVSGGHVAGLLEPSHAKARYWTTDKPLPADSRAWLGAATEHLDSWRNSWTDWLAERSGPRRRPPPTGSARHPVLQAAPGSYIHT</sequence>
<keyword evidence="4" id="KW-0378">Hydrolase</keyword>
<evidence type="ECO:0000313" key="5">
    <source>
        <dbReference type="Proteomes" id="UP000596130"/>
    </source>
</evidence>
<dbReference type="GO" id="GO:0016787">
    <property type="term" value="F:hydrolase activity"/>
    <property type="evidence" value="ECO:0007669"/>
    <property type="project" value="UniProtKB-KW"/>
</dbReference>
<evidence type="ECO:0000256" key="1">
    <source>
        <dbReference type="ARBA" id="ARBA00022679"/>
    </source>
</evidence>
<dbReference type="PANTHER" id="PTHR36837:SF5">
    <property type="entry name" value="POLY-3-HYDROXYBUTYRATE SYNTHASE"/>
    <property type="match status" value="1"/>
</dbReference>
<dbReference type="PANTHER" id="PTHR36837">
    <property type="entry name" value="POLY(3-HYDROXYALKANOATE) POLYMERASE SUBUNIT PHAC"/>
    <property type="match status" value="1"/>
</dbReference>
<protein>
    <submittedName>
        <fullName evidence="4">Alpha/beta fold hydrolase</fullName>
    </submittedName>
</protein>
<feature type="domain" description="Poly-beta-hydroxybutyrate polymerase N-terminal" evidence="3">
    <location>
        <begin position="2"/>
        <end position="140"/>
    </location>
</feature>
<dbReference type="Proteomes" id="UP000596130">
    <property type="component" value="Chromosome"/>
</dbReference>
<proteinExistence type="predicted"/>
<dbReference type="InterPro" id="IPR029058">
    <property type="entry name" value="AB_hydrolase_fold"/>
</dbReference>
<dbReference type="GO" id="GO:0042619">
    <property type="term" value="P:poly-hydroxybutyrate biosynthetic process"/>
    <property type="evidence" value="ECO:0007669"/>
    <property type="project" value="InterPro"/>
</dbReference>
<keyword evidence="2" id="KW-0012">Acyltransferase</keyword>
<keyword evidence="1" id="KW-0808">Transferase</keyword>
<organism evidence="4 5">
    <name type="scientific">Streptomyces alfalfae</name>
    <dbReference type="NCBI Taxonomy" id="1642299"/>
    <lineage>
        <taxon>Bacteria</taxon>
        <taxon>Bacillati</taxon>
        <taxon>Actinomycetota</taxon>
        <taxon>Actinomycetes</taxon>
        <taxon>Kitasatosporales</taxon>
        <taxon>Streptomycetaceae</taxon>
        <taxon>Streptomyces</taxon>
    </lineage>
</organism>
<evidence type="ECO:0000256" key="2">
    <source>
        <dbReference type="ARBA" id="ARBA00023315"/>
    </source>
</evidence>
<dbReference type="InterPro" id="IPR051321">
    <property type="entry name" value="PHA/PHB_synthase"/>
</dbReference>
<evidence type="ECO:0000259" key="3">
    <source>
        <dbReference type="Pfam" id="PF07167"/>
    </source>
</evidence>
<dbReference type="EMBL" id="CP065959">
    <property type="protein sequence ID" value="QQC92395.1"/>
    <property type="molecule type" value="Genomic_DNA"/>
</dbReference>
<dbReference type="GO" id="GO:0016746">
    <property type="term" value="F:acyltransferase activity"/>
    <property type="evidence" value="ECO:0007669"/>
    <property type="project" value="UniProtKB-KW"/>
</dbReference>
<evidence type="ECO:0000313" key="4">
    <source>
        <dbReference type="EMBL" id="QQC92395.1"/>
    </source>
</evidence>
<dbReference type="AlphaFoldDB" id="A0A7T4PLJ5"/>
<accession>A0A7T4PLJ5</accession>